<dbReference type="RefSeq" id="WP_377746673.1">
    <property type="nucleotide sequence ID" value="NZ_JBHRXJ010000027.1"/>
</dbReference>
<keyword evidence="2" id="KW-0812">Transmembrane</keyword>
<dbReference type="Proteomes" id="UP001595721">
    <property type="component" value="Unassembled WGS sequence"/>
</dbReference>
<gene>
    <name evidence="3" type="ORF">ACFOMH_19960</name>
</gene>
<keyword evidence="2" id="KW-1133">Transmembrane helix</keyword>
<evidence type="ECO:0000313" key="4">
    <source>
        <dbReference type="Proteomes" id="UP001595721"/>
    </source>
</evidence>
<organism evidence="3 4">
    <name type="scientific">Paracoccus mangrovi</name>
    <dbReference type="NCBI Taxonomy" id="1715645"/>
    <lineage>
        <taxon>Bacteria</taxon>
        <taxon>Pseudomonadati</taxon>
        <taxon>Pseudomonadota</taxon>
        <taxon>Alphaproteobacteria</taxon>
        <taxon>Rhodobacterales</taxon>
        <taxon>Paracoccaceae</taxon>
        <taxon>Paracoccus</taxon>
    </lineage>
</organism>
<reference evidence="4" key="1">
    <citation type="journal article" date="2019" name="Int. J. Syst. Evol. Microbiol.">
        <title>The Global Catalogue of Microorganisms (GCM) 10K type strain sequencing project: providing services to taxonomists for standard genome sequencing and annotation.</title>
        <authorList>
            <consortium name="The Broad Institute Genomics Platform"/>
            <consortium name="The Broad Institute Genome Sequencing Center for Infectious Disease"/>
            <person name="Wu L."/>
            <person name="Ma J."/>
        </authorList>
    </citation>
    <scope>NUCLEOTIDE SEQUENCE [LARGE SCALE GENOMIC DNA]</scope>
    <source>
        <strain evidence="4">KCTC 42899</strain>
    </source>
</reference>
<proteinExistence type="predicted"/>
<feature type="coiled-coil region" evidence="1">
    <location>
        <begin position="97"/>
        <end position="125"/>
    </location>
</feature>
<accession>A0ABV7R8T5</accession>
<feature type="transmembrane region" description="Helical" evidence="2">
    <location>
        <begin position="138"/>
        <end position="158"/>
    </location>
</feature>
<dbReference type="EMBL" id="JBHRXJ010000027">
    <property type="protein sequence ID" value="MFC3530445.1"/>
    <property type="molecule type" value="Genomic_DNA"/>
</dbReference>
<comment type="caution">
    <text evidence="3">The sequence shown here is derived from an EMBL/GenBank/DDBJ whole genome shotgun (WGS) entry which is preliminary data.</text>
</comment>
<evidence type="ECO:0000256" key="2">
    <source>
        <dbReference type="SAM" id="Phobius"/>
    </source>
</evidence>
<protein>
    <submittedName>
        <fullName evidence="3">Uncharacterized protein</fullName>
    </submittedName>
</protein>
<sequence length="188" mass="20183">MEVTMPEAGSASPALSLAALGETVDLLGVVVARMSEKLDQHGETLAAVQKTALESRDAAQTAKAYADPQRYGRHIGNEIDKALAAPLDRLEGLHLGLAADRRDASRALDELVRQEEQTLQRLRDDLARAGRWKKRTPFIALFGLVLALGFSIILPRFFAGNGAACAVLGGEWLRGPESGKEACVFYAG</sequence>
<evidence type="ECO:0000313" key="3">
    <source>
        <dbReference type="EMBL" id="MFC3530445.1"/>
    </source>
</evidence>
<keyword evidence="2" id="KW-0472">Membrane</keyword>
<keyword evidence="1" id="KW-0175">Coiled coil</keyword>
<keyword evidence="4" id="KW-1185">Reference proteome</keyword>
<evidence type="ECO:0000256" key="1">
    <source>
        <dbReference type="SAM" id="Coils"/>
    </source>
</evidence>
<name>A0ABV7R8T5_9RHOB</name>